<keyword evidence="1" id="KW-1133">Transmembrane helix</keyword>
<evidence type="ECO:0000313" key="3">
    <source>
        <dbReference type="Proteomes" id="UP000266673"/>
    </source>
</evidence>
<dbReference type="AlphaFoldDB" id="A0A397V970"/>
<feature type="transmembrane region" description="Helical" evidence="1">
    <location>
        <begin position="17"/>
        <end position="39"/>
    </location>
</feature>
<organism evidence="2 3">
    <name type="scientific">Gigaspora rosea</name>
    <dbReference type="NCBI Taxonomy" id="44941"/>
    <lineage>
        <taxon>Eukaryota</taxon>
        <taxon>Fungi</taxon>
        <taxon>Fungi incertae sedis</taxon>
        <taxon>Mucoromycota</taxon>
        <taxon>Glomeromycotina</taxon>
        <taxon>Glomeromycetes</taxon>
        <taxon>Diversisporales</taxon>
        <taxon>Gigasporaceae</taxon>
        <taxon>Gigaspora</taxon>
    </lineage>
</organism>
<evidence type="ECO:0000313" key="2">
    <source>
        <dbReference type="EMBL" id="RIB15836.1"/>
    </source>
</evidence>
<dbReference type="Proteomes" id="UP000266673">
    <property type="component" value="Unassembled WGS sequence"/>
</dbReference>
<name>A0A397V970_9GLOM</name>
<dbReference type="EMBL" id="QKWP01000719">
    <property type="protein sequence ID" value="RIB15836.1"/>
    <property type="molecule type" value="Genomic_DNA"/>
</dbReference>
<feature type="non-terminal residue" evidence="2">
    <location>
        <position position="1"/>
    </location>
</feature>
<accession>A0A397V970</accession>
<evidence type="ECO:0000256" key="1">
    <source>
        <dbReference type="SAM" id="Phobius"/>
    </source>
</evidence>
<gene>
    <name evidence="2" type="ORF">C2G38_2092405</name>
</gene>
<reference evidence="2 3" key="1">
    <citation type="submission" date="2018-06" db="EMBL/GenBank/DDBJ databases">
        <title>Comparative genomics reveals the genomic features of Rhizophagus irregularis, R. cerebriforme, R. diaphanum and Gigaspora rosea, and their symbiotic lifestyle signature.</title>
        <authorList>
            <person name="Morin E."/>
            <person name="San Clemente H."/>
            <person name="Chen E.C.H."/>
            <person name="De La Providencia I."/>
            <person name="Hainaut M."/>
            <person name="Kuo A."/>
            <person name="Kohler A."/>
            <person name="Murat C."/>
            <person name="Tang N."/>
            <person name="Roy S."/>
            <person name="Loubradou J."/>
            <person name="Henrissat B."/>
            <person name="Grigoriev I.V."/>
            <person name="Corradi N."/>
            <person name="Roux C."/>
            <person name="Martin F.M."/>
        </authorList>
    </citation>
    <scope>NUCLEOTIDE SEQUENCE [LARGE SCALE GENOMIC DNA]</scope>
    <source>
        <strain evidence="2 3">DAOM 194757</strain>
    </source>
</reference>
<sequence length="56" mass="6480">MFLILLVLLDYRFKCKVFIFITALIFLIGYLTLSGFAHYNGLTYYIGSDLVINKPL</sequence>
<protein>
    <submittedName>
        <fullName evidence="2">Uncharacterized protein</fullName>
    </submittedName>
</protein>
<comment type="caution">
    <text evidence="2">The sequence shown here is derived from an EMBL/GenBank/DDBJ whole genome shotgun (WGS) entry which is preliminary data.</text>
</comment>
<keyword evidence="3" id="KW-1185">Reference proteome</keyword>
<keyword evidence="1" id="KW-0812">Transmembrane</keyword>
<keyword evidence="1" id="KW-0472">Membrane</keyword>
<proteinExistence type="predicted"/>